<dbReference type="Proteomes" id="UP000887579">
    <property type="component" value="Unplaced"/>
</dbReference>
<protein>
    <submittedName>
        <fullName evidence="2">F-box/SPRY domain-containing protein 1</fullName>
    </submittedName>
</protein>
<evidence type="ECO:0000313" key="1">
    <source>
        <dbReference type="Proteomes" id="UP000887579"/>
    </source>
</evidence>
<evidence type="ECO:0000313" key="2">
    <source>
        <dbReference type="WBParaSite" id="ES5_v2.g11987.t1"/>
    </source>
</evidence>
<sequence>MNDPQETDKHELKPGFNDSKGGGIFNELKDEIKEHIDDLKESLNVKTNEAFHPRDIRNLPTHVMELIFTYLDLNDILSSMLACRRWYSIIYGKRRIVFKNLVLKNLPKAALEDVRIVNIFPDSRDLLRAFSYAWSPKDISGTMSICSNGFTVYRRPIAQCTDAVRGKRSVTYGIHAFDFVWHTPFGTAAVIGLATESEKLHCRGYDSLLGKSNFSWGWNIVDKIAVQMGKSNPYPKSPNIQPVKIGQKIRLIIDCDNHVAGFERGEDFFGIAFTELPAVPLYPAVAAVYGHSEVSMYYIGPPELG</sequence>
<dbReference type="WBParaSite" id="ES5_v2.g11987.t1">
    <property type="protein sequence ID" value="ES5_v2.g11987.t1"/>
    <property type="gene ID" value="ES5_v2.g11987"/>
</dbReference>
<organism evidence="1 2">
    <name type="scientific">Panagrolaimus sp. ES5</name>
    <dbReference type="NCBI Taxonomy" id="591445"/>
    <lineage>
        <taxon>Eukaryota</taxon>
        <taxon>Metazoa</taxon>
        <taxon>Ecdysozoa</taxon>
        <taxon>Nematoda</taxon>
        <taxon>Chromadorea</taxon>
        <taxon>Rhabditida</taxon>
        <taxon>Tylenchina</taxon>
        <taxon>Panagrolaimomorpha</taxon>
        <taxon>Panagrolaimoidea</taxon>
        <taxon>Panagrolaimidae</taxon>
        <taxon>Panagrolaimus</taxon>
    </lineage>
</organism>
<name>A0AC34F4I3_9BILA</name>
<reference evidence="2" key="1">
    <citation type="submission" date="2022-11" db="UniProtKB">
        <authorList>
            <consortium name="WormBaseParasite"/>
        </authorList>
    </citation>
    <scope>IDENTIFICATION</scope>
</reference>
<proteinExistence type="predicted"/>
<accession>A0AC34F4I3</accession>